<keyword evidence="2" id="KW-1185">Reference proteome</keyword>
<accession>A0A1H0J7Y7</accession>
<evidence type="ECO:0008006" key="3">
    <source>
        <dbReference type="Google" id="ProtNLM"/>
    </source>
</evidence>
<evidence type="ECO:0000313" key="2">
    <source>
        <dbReference type="Proteomes" id="UP000198793"/>
    </source>
</evidence>
<gene>
    <name evidence="1" type="ORF">SAMN05192530_10649</name>
</gene>
<dbReference type="EMBL" id="FNIT01000006">
    <property type="protein sequence ID" value="SDO39855.1"/>
    <property type="molecule type" value="Genomic_DNA"/>
</dbReference>
<dbReference type="Pfam" id="PF20102">
    <property type="entry name" value="DUF6492"/>
    <property type="match status" value="1"/>
</dbReference>
<reference evidence="1 2" key="1">
    <citation type="submission" date="2016-10" db="EMBL/GenBank/DDBJ databases">
        <authorList>
            <person name="de Groot N.N."/>
        </authorList>
    </citation>
    <scope>NUCLEOTIDE SEQUENCE [LARGE SCALE GENOMIC DNA]</scope>
    <source>
        <strain evidence="2">L7-484,KACC 16230,DSM 25025</strain>
    </source>
</reference>
<name>A0A1H0J7Y7_9HYPH</name>
<evidence type="ECO:0000313" key="1">
    <source>
        <dbReference type="EMBL" id="SDO39855.1"/>
    </source>
</evidence>
<sequence length="289" mass="33032">MKTAIVTASYSGDFERCRLLCESIDRRVSGYTFHYILVEPADVELFRQLAGPKRVILDERELLPSWLRVVPDPTRLGRRRLWISTRGLPLRGWHVQQLRKIAFAARMEEDGALFCDSDTVLVRETDVSEQWDTEGRLAFYRKPRGISLDMAEHRIWASRAGALLGIDPQQVSDTDYIAQSVSWRSDTAREMVGRIEDTMGRSWVSAVAARRRFSECLIYGRFVDEVENRPDRHLKVETSVCHSYWMGSALDAQHLRSFIQTASPQQPMVGIQSFIGTDVALIRQLTGLA</sequence>
<dbReference type="OrthoDB" id="571298at2"/>
<dbReference type="STRING" id="1166073.SAMN05192530_10649"/>
<organism evidence="1 2">
    <name type="scientific">Aureimonas jatrophae</name>
    <dbReference type="NCBI Taxonomy" id="1166073"/>
    <lineage>
        <taxon>Bacteria</taxon>
        <taxon>Pseudomonadati</taxon>
        <taxon>Pseudomonadota</taxon>
        <taxon>Alphaproteobacteria</taxon>
        <taxon>Hyphomicrobiales</taxon>
        <taxon>Aurantimonadaceae</taxon>
        <taxon>Aureimonas</taxon>
    </lineage>
</organism>
<dbReference type="InterPro" id="IPR045499">
    <property type="entry name" value="DUF6492"/>
</dbReference>
<dbReference type="RefSeq" id="WP_090674243.1">
    <property type="nucleotide sequence ID" value="NZ_FNIT01000006.1"/>
</dbReference>
<protein>
    <recommendedName>
        <fullName evidence="3">Glycosyl transferase family 8</fullName>
    </recommendedName>
</protein>
<dbReference type="AlphaFoldDB" id="A0A1H0J7Y7"/>
<proteinExistence type="predicted"/>
<dbReference type="Proteomes" id="UP000198793">
    <property type="component" value="Unassembled WGS sequence"/>
</dbReference>